<dbReference type="PATRIC" id="fig|1349767.4.peg.835"/>
<dbReference type="HOGENOM" id="CLU_021038_0_0_4"/>
<dbReference type="PANTHER" id="PTHR33840:SF1">
    <property type="entry name" value="TLE1 PHOSPHOLIPASE DOMAIN-CONTAINING PROTEIN"/>
    <property type="match status" value="1"/>
</dbReference>
<dbReference type="eggNOG" id="COG2268">
    <property type="taxonomic scope" value="Bacteria"/>
</dbReference>
<dbReference type="STRING" id="1349767.GJA_4267"/>
<protein>
    <recommendedName>
        <fullName evidence="1">T6SS Phospholipase effector Tle1-like catalytic domain-containing protein</fullName>
    </recommendedName>
</protein>
<dbReference type="PANTHER" id="PTHR33840">
    <property type="match status" value="1"/>
</dbReference>
<dbReference type="OrthoDB" id="4378831at2"/>
<dbReference type="EMBL" id="HG322949">
    <property type="protein sequence ID" value="CDG84875.1"/>
    <property type="molecule type" value="Genomic_DNA"/>
</dbReference>
<dbReference type="Pfam" id="PF09994">
    <property type="entry name" value="T6SS_Tle1-like_cat"/>
    <property type="match status" value="1"/>
</dbReference>
<reference evidence="2 3" key="1">
    <citation type="journal article" date="2015" name="Genome Announc.">
        <title>Genome Sequence of Mushroom Soft-Rot Pathogen Janthinobacterium agaricidamnosum.</title>
        <authorList>
            <person name="Graupner K."/>
            <person name="Lackner G."/>
            <person name="Hertweck C."/>
        </authorList>
    </citation>
    <scope>NUCLEOTIDE SEQUENCE [LARGE SCALE GENOMIC DNA]</scope>
    <source>
        <strain evidence="3">NBRC 102515 / DSM 9628</strain>
    </source>
</reference>
<dbReference type="InterPro" id="IPR018712">
    <property type="entry name" value="Tle1-like_cat"/>
</dbReference>
<feature type="domain" description="T6SS Phospholipase effector Tle1-like catalytic" evidence="1">
    <location>
        <begin position="241"/>
        <end position="357"/>
    </location>
</feature>
<evidence type="ECO:0000313" key="2">
    <source>
        <dbReference type="EMBL" id="CDG84875.1"/>
    </source>
</evidence>
<evidence type="ECO:0000313" key="3">
    <source>
        <dbReference type="Proteomes" id="UP000027604"/>
    </source>
</evidence>
<keyword evidence="3" id="KW-1185">Reference proteome</keyword>
<evidence type="ECO:0000259" key="1">
    <source>
        <dbReference type="Pfam" id="PF09994"/>
    </source>
</evidence>
<dbReference type="KEGG" id="jag:GJA_4267"/>
<name>W0VB79_9BURK</name>
<dbReference type="Proteomes" id="UP000027604">
    <property type="component" value="Chromosome I"/>
</dbReference>
<organism evidence="2 3">
    <name type="scientific">Janthinobacterium agaricidamnosum NBRC 102515 = DSM 9628</name>
    <dbReference type="NCBI Taxonomy" id="1349767"/>
    <lineage>
        <taxon>Bacteria</taxon>
        <taxon>Pseudomonadati</taxon>
        <taxon>Pseudomonadota</taxon>
        <taxon>Betaproteobacteria</taxon>
        <taxon>Burkholderiales</taxon>
        <taxon>Oxalobacteraceae</taxon>
        <taxon>Janthinobacterium</taxon>
    </lineage>
</organism>
<sequence>MGEKMNAEQIQFANIPELFKTRSVDRPLNSREIMQRAKAISTNNYKPRELKCTGQIFIGIFFDGTGNNEDIDYLQVKNLPAKQKHSNVVRLFHAYPDHLMRGTSKYYRYYIPGVGTNFPEIGDNGGMLGTGASWNGEPRLIWGLTRIFNAISDYVYGDVLISTEKSGNIANNTGGIGSIAFHREHVFKSYWAGELKKRISRRTDGRPAPEQINLSIYGFSRGAAEARAFVNWLYAICDEKDDAYTFCDIPLRIEFLGIFDTVASVGIAGGFSNGLLGSEGHQSWASNNMQVHRGVESCLHIVAAHEVRATFPLDSVRVDGVYPNNVKEYVYPGAHSDIGGGYSIDAQGKTDALARIPGFEMYCAALIAGSPFFNLKELAKKFVNALVPTQATIDIFKNYCSVAAVQPGPVETMMQQHMGHYFNYRYHARHDPVNNPKVTSYIKRQFYKKAIAEQEFLRDTQQHFIAILAGVATDLEKIMANEKSYDQYVSQPFVSTGSYIPSIAIVKYGLKATPRISVLRDVLDNGDRDRLAHGLPEKLKKWRKWLPQNLSPELSDADAPERDVLKVVATLSDEPQPPEVVEFFDHWVHDSIAGLAKDKVNEFLLNGIGIAKFRRVYFGDRGDAMLRDAAAQLNKERMAAIESKRKILRQQHLEAAEYQRTRPTW</sequence>
<proteinExistence type="predicted"/>
<accession>W0VB79</accession>
<dbReference type="AlphaFoldDB" id="W0VB79"/>
<gene>
    <name evidence="2" type="ORF">GJA_4267</name>
</gene>